<keyword evidence="4" id="KW-0808">Transferase</keyword>
<dbReference type="PANTHER" id="PTHR11601">
    <property type="entry name" value="CYSTEINE DESULFURYLASE FAMILY MEMBER"/>
    <property type="match status" value="1"/>
</dbReference>
<name>A0A662ZEF8_9GAMM</name>
<gene>
    <name evidence="14" type="ORF">SAMN02910344_00180</name>
</gene>
<dbReference type="PROSITE" id="PS00595">
    <property type="entry name" value="AA_TRANSFER_CLASS_5"/>
    <property type="match status" value="1"/>
</dbReference>
<keyword evidence="8" id="KW-0408">Iron</keyword>
<evidence type="ECO:0000256" key="11">
    <source>
        <dbReference type="RuleBase" id="RU004504"/>
    </source>
</evidence>
<dbReference type="RefSeq" id="WP_093140046.1">
    <property type="nucleotide sequence ID" value="NZ_FOXF01000002.1"/>
</dbReference>
<dbReference type="Proteomes" id="UP000243745">
    <property type="component" value="Unassembled WGS sequence"/>
</dbReference>
<keyword evidence="6" id="KW-0479">Metal-binding</keyword>
<evidence type="ECO:0000256" key="12">
    <source>
        <dbReference type="SAM" id="Coils"/>
    </source>
</evidence>
<evidence type="ECO:0000256" key="7">
    <source>
        <dbReference type="ARBA" id="ARBA00022898"/>
    </source>
</evidence>
<dbReference type="FunFam" id="3.40.640.10:FF:000003">
    <property type="entry name" value="Cysteine desulfurase IscS"/>
    <property type="match status" value="1"/>
</dbReference>
<proteinExistence type="inferred from homology"/>
<evidence type="ECO:0000256" key="6">
    <source>
        <dbReference type="ARBA" id="ARBA00022723"/>
    </source>
</evidence>
<reference evidence="14 15" key="1">
    <citation type="submission" date="2016-10" db="EMBL/GenBank/DDBJ databases">
        <authorList>
            <person name="Varghese N."/>
            <person name="Submissions S."/>
        </authorList>
    </citation>
    <scope>NUCLEOTIDE SEQUENCE [LARGE SCALE GENOMIC DNA]</scope>
    <source>
        <strain evidence="14 15">DSM 1361</strain>
    </source>
</reference>
<protein>
    <recommendedName>
        <fullName evidence="3">cysteine desulfurase</fullName>
        <ecNumber evidence="3">2.8.1.7</ecNumber>
    </recommendedName>
</protein>
<dbReference type="GO" id="GO:0031071">
    <property type="term" value="F:cysteine desulfurase activity"/>
    <property type="evidence" value="ECO:0007669"/>
    <property type="project" value="UniProtKB-EC"/>
</dbReference>
<comment type="similarity">
    <text evidence="2">Belongs to the class-V pyridoxal-phosphate-dependent aminotransferase family. NifS/IscS subfamily.</text>
</comment>
<dbReference type="PANTHER" id="PTHR11601:SF34">
    <property type="entry name" value="CYSTEINE DESULFURASE"/>
    <property type="match status" value="1"/>
</dbReference>
<dbReference type="EC" id="2.8.1.7" evidence="3"/>
<comment type="cofactor">
    <cofactor evidence="1 11">
        <name>pyridoxal 5'-phosphate</name>
        <dbReference type="ChEBI" id="CHEBI:597326"/>
    </cofactor>
</comment>
<feature type="coiled-coil region" evidence="12">
    <location>
        <begin position="256"/>
        <end position="283"/>
    </location>
</feature>
<feature type="domain" description="Aminotransferase class V" evidence="13">
    <location>
        <begin position="5"/>
        <end position="368"/>
    </location>
</feature>
<dbReference type="InterPro" id="IPR015424">
    <property type="entry name" value="PyrdxlP-dep_Trfase"/>
</dbReference>
<dbReference type="InterPro" id="IPR020578">
    <property type="entry name" value="Aminotrans_V_PyrdxlP_BS"/>
</dbReference>
<evidence type="ECO:0000313" key="14">
    <source>
        <dbReference type="EMBL" id="SFP01237.1"/>
    </source>
</evidence>
<dbReference type="InterPro" id="IPR000192">
    <property type="entry name" value="Aminotrans_V_dom"/>
</dbReference>
<evidence type="ECO:0000256" key="9">
    <source>
        <dbReference type="ARBA" id="ARBA00023014"/>
    </source>
</evidence>
<evidence type="ECO:0000259" key="13">
    <source>
        <dbReference type="Pfam" id="PF00266"/>
    </source>
</evidence>
<dbReference type="Gene3D" id="3.40.640.10">
    <property type="entry name" value="Type I PLP-dependent aspartate aminotransferase-like (Major domain)"/>
    <property type="match status" value="1"/>
</dbReference>
<evidence type="ECO:0000256" key="2">
    <source>
        <dbReference type="ARBA" id="ARBA00006490"/>
    </source>
</evidence>
<dbReference type="AlphaFoldDB" id="A0A662ZEF8"/>
<keyword evidence="5" id="KW-0001">2Fe-2S</keyword>
<dbReference type="EMBL" id="FOXF01000002">
    <property type="protein sequence ID" value="SFP01237.1"/>
    <property type="molecule type" value="Genomic_DNA"/>
</dbReference>
<sequence length="389" mass="42067">MKLPVYLDYAATTPVDARVIKKMSDCLSLEGIFGNPASKSHVYGWQAAEAVDIARGQIAELIGADTREIVFTSGATECDNLAITGVALAHMKGNRKKIITSAIEHKAVLDPCHYVETLGFEVVFMQPNQDGLITPEMLEQVIDDNTLLVSLMHANNEIGVIQDIEQLAKVAKAHGALFHSDCAQSAGKVEIDVNTMPVDYLSLCAHKVYGPKGIGAFYVRKGAPKPNPVIRGGGHEMGMRSGTLATHQIAGMGEAFALAKAEMKKENARIEALRDKLARALLELPETSVNGTMEHRLPGNLNVTFRGINGENFMLALRNIAVSTGSACTSASLNPSYVLKALGLSDADAHSSIRFSLGRFTTEEEIDYAIEIISSEYLKQRKLGNLWSV</sequence>
<keyword evidence="7" id="KW-0663">Pyridoxal phosphate</keyword>
<dbReference type="InterPro" id="IPR016454">
    <property type="entry name" value="Cysteine_dSase"/>
</dbReference>
<evidence type="ECO:0000256" key="3">
    <source>
        <dbReference type="ARBA" id="ARBA00012239"/>
    </source>
</evidence>
<dbReference type="Gene3D" id="3.90.1150.10">
    <property type="entry name" value="Aspartate Aminotransferase, domain 1"/>
    <property type="match status" value="1"/>
</dbReference>
<evidence type="ECO:0000256" key="10">
    <source>
        <dbReference type="ARBA" id="ARBA00050776"/>
    </source>
</evidence>
<keyword evidence="12" id="KW-0175">Coiled coil</keyword>
<evidence type="ECO:0000256" key="5">
    <source>
        <dbReference type="ARBA" id="ARBA00022714"/>
    </source>
</evidence>
<dbReference type="Pfam" id="PF00266">
    <property type="entry name" value="Aminotran_5"/>
    <property type="match status" value="1"/>
</dbReference>
<keyword evidence="15" id="KW-1185">Reference proteome</keyword>
<evidence type="ECO:0000313" key="15">
    <source>
        <dbReference type="Proteomes" id="UP000243745"/>
    </source>
</evidence>
<dbReference type="NCBIfam" id="NF010611">
    <property type="entry name" value="PRK14012.1"/>
    <property type="match status" value="1"/>
</dbReference>
<dbReference type="InterPro" id="IPR015421">
    <property type="entry name" value="PyrdxlP-dep_Trfase_major"/>
</dbReference>
<evidence type="ECO:0000256" key="8">
    <source>
        <dbReference type="ARBA" id="ARBA00023004"/>
    </source>
</evidence>
<keyword evidence="9" id="KW-0411">Iron-sulfur</keyword>
<evidence type="ECO:0000256" key="1">
    <source>
        <dbReference type="ARBA" id="ARBA00001933"/>
    </source>
</evidence>
<dbReference type="InterPro" id="IPR015422">
    <property type="entry name" value="PyrdxlP-dep_Trfase_small"/>
</dbReference>
<dbReference type="SUPFAM" id="SSF53383">
    <property type="entry name" value="PLP-dependent transferases"/>
    <property type="match status" value="1"/>
</dbReference>
<comment type="catalytic activity">
    <reaction evidence="10">
        <text>(sulfur carrier)-H + L-cysteine = (sulfur carrier)-SH + L-alanine</text>
        <dbReference type="Rhea" id="RHEA:43892"/>
        <dbReference type="Rhea" id="RHEA-COMP:14737"/>
        <dbReference type="Rhea" id="RHEA-COMP:14739"/>
        <dbReference type="ChEBI" id="CHEBI:29917"/>
        <dbReference type="ChEBI" id="CHEBI:35235"/>
        <dbReference type="ChEBI" id="CHEBI:57972"/>
        <dbReference type="ChEBI" id="CHEBI:64428"/>
        <dbReference type="EC" id="2.8.1.7"/>
    </reaction>
</comment>
<dbReference type="GO" id="GO:0046872">
    <property type="term" value="F:metal ion binding"/>
    <property type="evidence" value="ECO:0007669"/>
    <property type="project" value="UniProtKB-KW"/>
</dbReference>
<evidence type="ECO:0000256" key="4">
    <source>
        <dbReference type="ARBA" id="ARBA00022679"/>
    </source>
</evidence>
<organism evidence="14 15">
    <name type="scientific">Ruminobacter amylophilus</name>
    <dbReference type="NCBI Taxonomy" id="867"/>
    <lineage>
        <taxon>Bacteria</taxon>
        <taxon>Pseudomonadati</taxon>
        <taxon>Pseudomonadota</taxon>
        <taxon>Gammaproteobacteria</taxon>
        <taxon>Aeromonadales</taxon>
        <taxon>Succinivibrionaceae</taxon>
        <taxon>Ruminobacter</taxon>
    </lineage>
</organism>
<accession>A0A662ZEF8</accession>
<dbReference type="GO" id="GO:0051537">
    <property type="term" value="F:2 iron, 2 sulfur cluster binding"/>
    <property type="evidence" value="ECO:0007669"/>
    <property type="project" value="UniProtKB-KW"/>
</dbReference>
<dbReference type="OrthoDB" id="9808002at2"/>
<dbReference type="PIRSF" id="PIRSF005572">
    <property type="entry name" value="NifS"/>
    <property type="match status" value="1"/>
</dbReference>